<feature type="compositionally biased region" description="Basic residues" evidence="11">
    <location>
        <begin position="1"/>
        <end position="12"/>
    </location>
</feature>
<dbReference type="PROSITE" id="PS01153">
    <property type="entry name" value="NOL1_NOP2_SUN"/>
    <property type="match status" value="1"/>
</dbReference>
<keyword evidence="5 10" id="KW-0808">Transferase</keyword>
<dbReference type="GO" id="GO:0003723">
    <property type="term" value="F:RNA binding"/>
    <property type="evidence" value="ECO:0007669"/>
    <property type="project" value="UniProtKB-UniRule"/>
</dbReference>
<comment type="similarity">
    <text evidence="2 10">Belongs to the class I-like SAM-binding methyltransferase superfamily. RsmB/NOP family.</text>
</comment>
<dbReference type="PROSITE" id="PS51686">
    <property type="entry name" value="SAM_MT_RSMB_NOP"/>
    <property type="match status" value="1"/>
</dbReference>
<comment type="caution">
    <text evidence="13">The sequence shown here is derived from an EMBL/GenBank/DDBJ whole genome shotgun (WGS) entry which is preliminary data.</text>
</comment>
<evidence type="ECO:0000256" key="5">
    <source>
        <dbReference type="ARBA" id="ARBA00022679"/>
    </source>
</evidence>
<evidence type="ECO:0000256" key="2">
    <source>
        <dbReference type="ARBA" id="ARBA00007494"/>
    </source>
</evidence>
<proteinExistence type="inferred from homology"/>
<accession>A0AAD5XWF9</accession>
<evidence type="ECO:0000256" key="10">
    <source>
        <dbReference type="PROSITE-ProRule" id="PRU01023"/>
    </source>
</evidence>
<feature type="domain" description="SAM-dependent MTase RsmB/NOP-type" evidence="12">
    <location>
        <begin position="301"/>
        <end position="589"/>
    </location>
</feature>
<keyword evidence="4 10" id="KW-0489">Methyltransferase</keyword>
<feature type="binding site" evidence="10">
    <location>
        <position position="444"/>
    </location>
    <ligand>
        <name>S-adenosyl-L-methionine</name>
        <dbReference type="ChEBI" id="CHEBI:59789"/>
    </ligand>
</feature>
<feature type="binding site" evidence="10">
    <location>
        <position position="461"/>
    </location>
    <ligand>
        <name>S-adenosyl-L-methionine</name>
        <dbReference type="ChEBI" id="CHEBI:59789"/>
    </ligand>
</feature>
<feature type="compositionally biased region" description="Basic and acidic residues" evidence="11">
    <location>
        <begin position="68"/>
        <end position="83"/>
    </location>
</feature>
<dbReference type="PRINTS" id="PR02012">
    <property type="entry name" value="RCMTNOP2"/>
</dbReference>
<reference evidence="13" key="1">
    <citation type="submission" date="2020-05" db="EMBL/GenBank/DDBJ databases">
        <title>Phylogenomic resolution of chytrid fungi.</title>
        <authorList>
            <person name="Stajich J.E."/>
            <person name="Amses K."/>
            <person name="Simmons R."/>
            <person name="Seto K."/>
            <person name="Myers J."/>
            <person name="Bonds A."/>
            <person name="Quandt C.A."/>
            <person name="Barry K."/>
            <person name="Liu P."/>
            <person name="Grigoriev I."/>
            <person name="Longcore J.E."/>
            <person name="James T.Y."/>
        </authorList>
    </citation>
    <scope>NUCLEOTIDE SEQUENCE</scope>
    <source>
        <strain evidence="13">JEL0476</strain>
    </source>
</reference>
<dbReference type="AlphaFoldDB" id="A0AAD5XWF9"/>
<dbReference type="FunFam" id="3.30.70.1170:FF:000001">
    <property type="entry name" value="Ribosomal RNA methyltransferase Nop2"/>
    <property type="match status" value="1"/>
</dbReference>
<evidence type="ECO:0000256" key="6">
    <source>
        <dbReference type="ARBA" id="ARBA00022691"/>
    </source>
</evidence>
<evidence type="ECO:0000256" key="3">
    <source>
        <dbReference type="ARBA" id="ARBA00022517"/>
    </source>
</evidence>
<evidence type="ECO:0000256" key="8">
    <source>
        <dbReference type="ARBA" id="ARBA00023242"/>
    </source>
</evidence>
<evidence type="ECO:0000259" key="12">
    <source>
        <dbReference type="PROSITE" id="PS51686"/>
    </source>
</evidence>
<feature type="region of interest" description="Disordered" evidence="11">
    <location>
        <begin position="1"/>
        <end position="93"/>
    </location>
</feature>
<keyword evidence="3" id="KW-0690">Ribosome biogenesis</keyword>
<dbReference type="SUPFAM" id="SSF53335">
    <property type="entry name" value="S-adenosyl-L-methionine-dependent methyltransferases"/>
    <property type="match status" value="1"/>
</dbReference>
<dbReference type="Gene3D" id="3.40.50.150">
    <property type="entry name" value="Vaccinia Virus protein VP39"/>
    <property type="match status" value="1"/>
</dbReference>
<evidence type="ECO:0000256" key="4">
    <source>
        <dbReference type="ARBA" id="ARBA00022603"/>
    </source>
</evidence>
<dbReference type="EMBL" id="JADGJW010000701">
    <property type="protein sequence ID" value="KAJ3213531.1"/>
    <property type="molecule type" value="Genomic_DNA"/>
</dbReference>
<evidence type="ECO:0000256" key="11">
    <source>
        <dbReference type="SAM" id="MobiDB-lite"/>
    </source>
</evidence>
<dbReference type="GO" id="GO:0009383">
    <property type="term" value="F:rRNA (cytosine-C5-)-methyltransferase activity"/>
    <property type="evidence" value="ECO:0007669"/>
    <property type="project" value="TreeGrafter"/>
</dbReference>
<dbReference type="NCBIfam" id="TIGR00446">
    <property type="entry name" value="nop2p"/>
    <property type="match status" value="1"/>
</dbReference>
<protein>
    <recommendedName>
        <fullName evidence="9">Nucleolar protein 2</fullName>
    </recommendedName>
</protein>
<keyword evidence="6 10" id="KW-0949">S-adenosyl-L-methionine</keyword>
<gene>
    <name evidence="13" type="primary">NOP2</name>
    <name evidence="13" type="ORF">HK099_007353</name>
</gene>
<dbReference type="Pfam" id="PF01189">
    <property type="entry name" value="Methyltr_RsmB-F"/>
    <property type="match status" value="1"/>
</dbReference>
<dbReference type="InterPro" id="IPR023273">
    <property type="entry name" value="RCMT_NOP2"/>
</dbReference>
<feature type="compositionally biased region" description="Acidic residues" evidence="11">
    <location>
        <begin position="163"/>
        <end position="177"/>
    </location>
</feature>
<dbReference type="GO" id="GO:0070475">
    <property type="term" value="P:rRNA base methylation"/>
    <property type="evidence" value="ECO:0007669"/>
    <property type="project" value="TreeGrafter"/>
</dbReference>
<name>A0AAD5XWF9_9FUNG</name>
<dbReference type="GO" id="GO:0000470">
    <property type="term" value="P:maturation of LSU-rRNA"/>
    <property type="evidence" value="ECO:0007669"/>
    <property type="project" value="TreeGrafter"/>
</dbReference>
<keyword evidence="7 10" id="KW-0694">RNA-binding</keyword>
<dbReference type="Gene3D" id="3.30.70.1170">
    <property type="entry name" value="Sun protein, domain 3"/>
    <property type="match status" value="1"/>
</dbReference>
<dbReference type="PANTHER" id="PTHR22807">
    <property type="entry name" value="NOP2 YEAST -RELATED NOL1/NOP2/FMU SUN DOMAIN-CONTAINING"/>
    <property type="match status" value="1"/>
</dbReference>
<dbReference type="InterPro" id="IPR049560">
    <property type="entry name" value="MeTrfase_RsmB-F_NOP2_cat"/>
</dbReference>
<evidence type="ECO:0000256" key="1">
    <source>
        <dbReference type="ARBA" id="ARBA00004604"/>
    </source>
</evidence>
<comment type="subcellular location">
    <subcellularLocation>
        <location evidence="1">Nucleus</location>
        <location evidence="1">Nucleolus</location>
    </subcellularLocation>
</comment>
<evidence type="ECO:0000256" key="7">
    <source>
        <dbReference type="ARBA" id="ARBA00022884"/>
    </source>
</evidence>
<feature type="compositionally biased region" description="Acidic residues" evidence="11">
    <location>
        <begin position="132"/>
        <end position="151"/>
    </location>
</feature>
<feature type="region of interest" description="Disordered" evidence="11">
    <location>
        <begin position="131"/>
        <end position="177"/>
    </location>
</feature>
<dbReference type="PANTHER" id="PTHR22807:SF30">
    <property type="entry name" value="28S RRNA (CYTOSINE(4447)-C(5))-METHYLTRANSFERASE-RELATED"/>
    <property type="match status" value="1"/>
</dbReference>
<keyword evidence="8" id="KW-0539">Nucleus</keyword>
<keyword evidence="14" id="KW-1185">Reference proteome</keyword>
<evidence type="ECO:0000313" key="14">
    <source>
        <dbReference type="Proteomes" id="UP001211065"/>
    </source>
</evidence>
<feature type="active site" description="Nucleophile" evidence="10">
    <location>
        <position position="518"/>
    </location>
</feature>
<dbReference type="InterPro" id="IPR023267">
    <property type="entry name" value="RCMT"/>
</dbReference>
<evidence type="ECO:0000256" key="9">
    <source>
        <dbReference type="ARBA" id="ARBA00082314"/>
    </source>
</evidence>
<dbReference type="Proteomes" id="UP001211065">
    <property type="component" value="Unassembled WGS sequence"/>
</dbReference>
<organism evidence="13 14">
    <name type="scientific">Clydaea vesicula</name>
    <dbReference type="NCBI Taxonomy" id="447962"/>
    <lineage>
        <taxon>Eukaryota</taxon>
        <taxon>Fungi</taxon>
        <taxon>Fungi incertae sedis</taxon>
        <taxon>Chytridiomycota</taxon>
        <taxon>Chytridiomycota incertae sedis</taxon>
        <taxon>Chytridiomycetes</taxon>
        <taxon>Lobulomycetales</taxon>
        <taxon>Lobulomycetaceae</taxon>
        <taxon>Clydaea</taxon>
    </lineage>
</organism>
<sequence length="653" mass="74008">MAKLNHKQRKRQSLPADFSEPINGKPAKKNLNSKPKNKTKVKKTRLASNKIQKNQSKQIPSDEEDSDDHIKKDKRESLKDLERLGQFNDDDFELMSDEAGDYIDEEFDDNADESNMDNDIDNHNNKMKMFENSEEEGDIELNGAEEDSESFSEEHTETGNTESAEEENYSDVDSDGNELLEIEKESKKLDKKRKIDEVLAEEELQTQMQQREAFVLPQQELDDAEMEVEEEDAAEDLQIVQTRIQEVVRVLNRFQELRDEGRDRAEYIAQLKKDLALYYGYNDYLLNLLFDLFPVSEAIEFFEANEVPRPVVIRANTLKAGRKDVANSLINRGVNLEPVGKWSKVGLQIFDSPVPIGATPEYLAGHYMLQAASSFMPVMSLAPKENEKILDMCAAPGGKTTFLAALMKNTGSIFANDANKDRCKSLVANCYRMGVKNCVVSHYDGRQFPSVMGGFDRILLDAPCSGTGVISKDPSVKISKSEEDFRLLTHIQKELIISAIDSCDAKSKTGGYIVYSTCSVTVEENEEVVNYALKKRPNCKLVDSGLDFGKDGFSSFKGKSFHKSLNLTKRFYPHTHNMDGFYVAKIKKISNTFKKVDNDEEGVIIGNGSGYMTSTNKKQKKLMKNEKLVEQEEVKFNDDEDEKIIKRGLKKKF</sequence>
<dbReference type="InterPro" id="IPR029063">
    <property type="entry name" value="SAM-dependent_MTases_sf"/>
</dbReference>
<feature type="binding site" evidence="10">
    <location>
        <position position="417"/>
    </location>
    <ligand>
        <name>S-adenosyl-L-methionine</name>
        <dbReference type="ChEBI" id="CHEBI:59789"/>
    </ligand>
</feature>
<dbReference type="InterPro" id="IPR001678">
    <property type="entry name" value="MeTrfase_RsmB-F_NOP2_dom"/>
</dbReference>
<dbReference type="InterPro" id="IPR011023">
    <property type="entry name" value="Nop2p"/>
</dbReference>
<dbReference type="PRINTS" id="PR02008">
    <property type="entry name" value="RCMTFAMILY"/>
</dbReference>
<feature type="compositionally biased region" description="Polar residues" evidence="11">
    <location>
        <begin position="46"/>
        <end position="59"/>
    </location>
</feature>
<dbReference type="InterPro" id="IPR018314">
    <property type="entry name" value="RsmB/NOL1/NOP2-like_CS"/>
</dbReference>
<evidence type="ECO:0000313" key="13">
    <source>
        <dbReference type="EMBL" id="KAJ3213531.1"/>
    </source>
</evidence>
<dbReference type="CDD" id="cd02440">
    <property type="entry name" value="AdoMet_MTases"/>
    <property type="match status" value="1"/>
</dbReference>
<dbReference type="GO" id="GO:0005730">
    <property type="term" value="C:nucleolus"/>
    <property type="evidence" value="ECO:0007669"/>
    <property type="project" value="UniProtKB-SubCell"/>
</dbReference>
<feature type="compositionally biased region" description="Basic residues" evidence="11">
    <location>
        <begin position="35"/>
        <end position="45"/>
    </location>
</feature>
<feature type="binding site" evidence="10">
    <location>
        <begin position="393"/>
        <end position="399"/>
    </location>
    <ligand>
        <name>S-adenosyl-L-methionine</name>
        <dbReference type="ChEBI" id="CHEBI:59789"/>
    </ligand>
</feature>